<evidence type="ECO:0000313" key="1">
    <source>
        <dbReference type="EMBL" id="ROV91057.1"/>
    </source>
</evidence>
<accession>A0A423VJ73</accession>
<dbReference type="AlphaFoldDB" id="A0A423VJ73"/>
<reference evidence="1 2" key="1">
    <citation type="submission" date="2015-09" db="EMBL/GenBank/DDBJ databases">
        <title>Host preference determinants of Valsa canker pathogens revealed by comparative genomics.</title>
        <authorList>
            <person name="Yin Z."/>
            <person name="Huang L."/>
        </authorList>
    </citation>
    <scope>NUCLEOTIDE SEQUENCE [LARGE SCALE GENOMIC DNA]</scope>
    <source>
        <strain evidence="1 2">03-1</strain>
    </source>
</reference>
<gene>
    <name evidence="1" type="ORF">VMCG_09595</name>
</gene>
<comment type="caution">
    <text evidence="1">The sequence shown here is derived from an EMBL/GenBank/DDBJ whole genome shotgun (WGS) entry which is preliminary data.</text>
</comment>
<protein>
    <submittedName>
        <fullName evidence="1">Uncharacterized protein</fullName>
    </submittedName>
</protein>
<evidence type="ECO:0000313" key="2">
    <source>
        <dbReference type="Proteomes" id="UP000283895"/>
    </source>
</evidence>
<proteinExistence type="predicted"/>
<sequence length="179" mass="20410">MANSGTPKTLRTAGAWDRDEVRELNNALHIALEYFNIPKDSDKRAAKELAKRARDWSVRWILQRTVKYTHDLDRLNYDIWQLSAAPRPRALRTIQGVDVLGRPAIARNTAAEVAFDANIRLCPVLTAGQKAQVIKSRKVVVLDQKFKRARPGENVSIASLQRQGIFQRLPEFIMQLGYF</sequence>
<keyword evidence="2" id="KW-1185">Reference proteome</keyword>
<dbReference type="OrthoDB" id="10400624at2759"/>
<dbReference type="EMBL" id="LKEA01000058">
    <property type="protein sequence ID" value="ROV91057.1"/>
    <property type="molecule type" value="Genomic_DNA"/>
</dbReference>
<organism evidence="1 2">
    <name type="scientific">Cytospora schulzeri</name>
    <dbReference type="NCBI Taxonomy" id="448051"/>
    <lineage>
        <taxon>Eukaryota</taxon>
        <taxon>Fungi</taxon>
        <taxon>Dikarya</taxon>
        <taxon>Ascomycota</taxon>
        <taxon>Pezizomycotina</taxon>
        <taxon>Sordariomycetes</taxon>
        <taxon>Sordariomycetidae</taxon>
        <taxon>Diaporthales</taxon>
        <taxon>Cytosporaceae</taxon>
        <taxon>Cytospora</taxon>
    </lineage>
</organism>
<name>A0A423VJ73_9PEZI</name>
<dbReference type="Proteomes" id="UP000283895">
    <property type="component" value="Unassembled WGS sequence"/>
</dbReference>